<dbReference type="SUPFAM" id="SSF88723">
    <property type="entry name" value="PIN domain-like"/>
    <property type="match status" value="1"/>
</dbReference>
<keyword evidence="2" id="KW-0690">Ribosome biogenesis</keyword>
<keyword evidence="3" id="KW-0698">rRNA processing</keyword>
<evidence type="ECO:0000256" key="6">
    <source>
        <dbReference type="ARBA" id="ARBA00038503"/>
    </source>
</evidence>
<dbReference type="InterPro" id="IPR057776">
    <property type="entry name" value="UTP23_sensor"/>
</dbReference>
<comment type="similarity">
    <text evidence="6">Belongs to the UTP23/FCF1 family. UTP23 subfamily.</text>
</comment>
<evidence type="ECO:0000256" key="7">
    <source>
        <dbReference type="ARBA" id="ARBA00076388"/>
    </source>
</evidence>
<dbReference type="Pfam" id="PF24779">
    <property type="entry name" value="UTP23_sensor"/>
    <property type="match status" value="1"/>
</dbReference>
<sequence>MVLRGPRPPKLQWMRGGFSWIQEYTEIAAALDEAKAYRKLIAQYERAFGFRHPYQVLVKADFSETAIQLKMDRMKELETVLQSPMITQCRIAALYKLGPPGQRIVDLAKTFERRRCGHLETPLESDERMTAVVGLSNKHRYVVATQSESLRRKMREVEGLPLIAVNRAVMVLEMMSEKSKGKIRGIEEEQLAPPKEEVAVLKPAPKAAEKATKHDKPPAALVVRRKKPKGPNPLSIRRKKPKAAPPARPCAIQEDAEVNLGKRPREEDLEQDVGGRDDAEEAAEKKKRKRREKDQSAEGNAGGTDAGEEDDSSD</sequence>
<dbReference type="InterPro" id="IPR029060">
    <property type="entry name" value="PIN-like_dom_sf"/>
</dbReference>
<comment type="subcellular location">
    <subcellularLocation>
        <location evidence="1">Nucleus</location>
        <location evidence="1">Nucleolus</location>
    </subcellularLocation>
</comment>
<dbReference type="Proteomes" id="UP000076738">
    <property type="component" value="Unassembled WGS sequence"/>
</dbReference>
<dbReference type="CDD" id="cd09865">
    <property type="entry name" value="PIN_ScUtp23p-like"/>
    <property type="match status" value="1"/>
</dbReference>
<gene>
    <name evidence="10" type="ORF">CALVIDRAFT_551738</name>
</gene>
<evidence type="ECO:0000259" key="9">
    <source>
        <dbReference type="Pfam" id="PF24779"/>
    </source>
</evidence>
<evidence type="ECO:0000256" key="5">
    <source>
        <dbReference type="ARBA" id="ARBA00037300"/>
    </source>
</evidence>
<evidence type="ECO:0000256" key="8">
    <source>
        <dbReference type="SAM" id="MobiDB-lite"/>
    </source>
</evidence>
<comment type="function">
    <text evidence="5">Involved in rRNA-processing and ribosome biogenesis.</text>
</comment>
<name>A0A167FUS0_CALVF</name>
<proteinExistence type="inferred from homology"/>
<dbReference type="Pfam" id="PF04900">
    <property type="entry name" value="Fcf1"/>
    <property type="match status" value="1"/>
</dbReference>
<dbReference type="EMBL" id="KV417361">
    <property type="protein sequence ID" value="KZO89864.1"/>
    <property type="molecule type" value="Genomic_DNA"/>
</dbReference>
<reference evidence="10 11" key="1">
    <citation type="journal article" date="2016" name="Mol. Biol. Evol.">
        <title>Comparative Genomics of Early-Diverging Mushroom-Forming Fungi Provides Insights into the Origins of Lignocellulose Decay Capabilities.</title>
        <authorList>
            <person name="Nagy L.G."/>
            <person name="Riley R."/>
            <person name="Tritt A."/>
            <person name="Adam C."/>
            <person name="Daum C."/>
            <person name="Floudas D."/>
            <person name="Sun H."/>
            <person name="Yadav J.S."/>
            <person name="Pangilinan J."/>
            <person name="Larsson K.H."/>
            <person name="Matsuura K."/>
            <person name="Barry K."/>
            <person name="Labutti K."/>
            <person name="Kuo R."/>
            <person name="Ohm R.A."/>
            <person name="Bhattacharya S.S."/>
            <person name="Shirouzu T."/>
            <person name="Yoshinaga Y."/>
            <person name="Martin F.M."/>
            <person name="Grigoriev I.V."/>
            <person name="Hibbett D.S."/>
        </authorList>
    </citation>
    <scope>NUCLEOTIDE SEQUENCE [LARGE SCALE GENOMIC DNA]</scope>
    <source>
        <strain evidence="10 11">TUFC12733</strain>
    </source>
</reference>
<protein>
    <recommendedName>
        <fullName evidence="7">U three protein 23</fullName>
    </recommendedName>
</protein>
<dbReference type="InterPro" id="IPR006984">
    <property type="entry name" value="Fcf1/UTP23"/>
</dbReference>
<keyword evidence="4" id="KW-0539">Nucleus</keyword>
<feature type="region of interest" description="Disordered" evidence="8">
    <location>
        <begin position="204"/>
        <end position="314"/>
    </location>
</feature>
<dbReference type="GO" id="GO:0032040">
    <property type="term" value="C:small-subunit processome"/>
    <property type="evidence" value="ECO:0007669"/>
    <property type="project" value="InterPro"/>
</dbReference>
<dbReference type="Gene3D" id="3.40.50.1010">
    <property type="entry name" value="5'-nuclease"/>
    <property type="match status" value="1"/>
</dbReference>
<evidence type="ECO:0000313" key="11">
    <source>
        <dbReference type="Proteomes" id="UP000076738"/>
    </source>
</evidence>
<evidence type="ECO:0000313" key="10">
    <source>
        <dbReference type="EMBL" id="KZO89864.1"/>
    </source>
</evidence>
<evidence type="ECO:0000256" key="4">
    <source>
        <dbReference type="ARBA" id="ARBA00023242"/>
    </source>
</evidence>
<feature type="domain" description="UTP23 sensor motif region" evidence="9">
    <location>
        <begin position="224"/>
        <end position="240"/>
    </location>
</feature>
<evidence type="ECO:0000256" key="2">
    <source>
        <dbReference type="ARBA" id="ARBA00022517"/>
    </source>
</evidence>
<dbReference type="GO" id="GO:0006364">
    <property type="term" value="P:rRNA processing"/>
    <property type="evidence" value="ECO:0007669"/>
    <property type="project" value="UniProtKB-KW"/>
</dbReference>
<dbReference type="AlphaFoldDB" id="A0A167FUS0"/>
<keyword evidence="11" id="KW-1185">Reference proteome</keyword>
<dbReference type="PANTHER" id="PTHR12416">
    <property type="entry name" value="RRNA-PROCESSING PROTEIN UTP23 HOMOLOG"/>
    <property type="match status" value="1"/>
</dbReference>
<feature type="compositionally biased region" description="Basic and acidic residues" evidence="8">
    <location>
        <begin position="207"/>
        <end position="217"/>
    </location>
</feature>
<dbReference type="FunFam" id="3.40.50.1010:FF:000006">
    <property type="entry name" value="rRNA-processing protein UTP23 homolog"/>
    <property type="match status" value="1"/>
</dbReference>
<dbReference type="OrthoDB" id="25675at2759"/>
<evidence type="ECO:0000256" key="1">
    <source>
        <dbReference type="ARBA" id="ARBA00004604"/>
    </source>
</evidence>
<organism evidence="10 11">
    <name type="scientific">Calocera viscosa (strain TUFC12733)</name>
    <dbReference type="NCBI Taxonomy" id="1330018"/>
    <lineage>
        <taxon>Eukaryota</taxon>
        <taxon>Fungi</taxon>
        <taxon>Dikarya</taxon>
        <taxon>Basidiomycota</taxon>
        <taxon>Agaricomycotina</taxon>
        <taxon>Dacrymycetes</taxon>
        <taxon>Dacrymycetales</taxon>
        <taxon>Dacrymycetaceae</taxon>
        <taxon>Calocera</taxon>
    </lineage>
</organism>
<dbReference type="STRING" id="1330018.A0A167FUS0"/>
<evidence type="ECO:0000256" key="3">
    <source>
        <dbReference type="ARBA" id="ARBA00022552"/>
    </source>
</evidence>
<accession>A0A167FUS0</accession>